<evidence type="ECO:0000313" key="2">
    <source>
        <dbReference type="EMBL" id="KAF5393946.1"/>
    </source>
</evidence>
<accession>A0A8H5I2F8</accession>
<feature type="compositionally biased region" description="Basic residues" evidence="1">
    <location>
        <begin position="63"/>
        <end position="80"/>
    </location>
</feature>
<feature type="compositionally biased region" description="Pro residues" evidence="1">
    <location>
        <begin position="40"/>
        <end position="49"/>
    </location>
</feature>
<feature type="compositionally biased region" description="Low complexity" evidence="1">
    <location>
        <begin position="179"/>
        <end position="191"/>
    </location>
</feature>
<proteinExistence type="predicted"/>
<dbReference type="AlphaFoldDB" id="A0A8H5I2F8"/>
<gene>
    <name evidence="2" type="ORF">D9757_000317</name>
</gene>
<organism evidence="2 3">
    <name type="scientific">Collybiopsis confluens</name>
    <dbReference type="NCBI Taxonomy" id="2823264"/>
    <lineage>
        <taxon>Eukaryota</taxon>
        <taxon>Fungi</taxon>
        <taxon>Dikarya</taxon>
        <taxon>Basidiomycota</taxon>
        <taxon>Agaricomycotina</taxon>
        <taxon>Agaricomycetes</taxon>
        <taxon>Agaricomycetidae</taxon>
        <taxon>Agaricales</taxon>
        <taxon>Marasmiineae</taxon>
        <taxon>Omphalotaceae</taxon>
        <taxon>Collybiopsis</taxon>
    </lineage>
</organism>
<dbReference type="EMBL" id="JAACJN010000001">
    <property type="protein sequence ID" value="KAF5393946.1"/>
    <property type="molecule type" value="Genomic_DNA"/>
</dbReference>
<evidence type="ECO:0000313" key="3">
    <source>
        <dbReference type="Proteomes" id="UP000518752"/>
    </source>
</evidence>
<feature type="compositionally biased region" description="Basic residues" evidence="1">
    <location>
        <begin position="398"/>
        <end position="407"/>
    </location>
</feature>
<feature type="region of interest" description="Disordered" evidence="1">
    <location>
        <begin position="398"/>
        <end position="420"/>
    </location>
</feature>
<evidence type="ECO:0000256" key="1">
    <source>
        <dbReference type="SAM" id="MobiDB-lite"/>
    </source>
</evidence>
<feature type="region of interest" description="Disordered" evidence="1">
    <location>
        <begin position="206"/>
        <end position="230"/>
    </location>
</feature>
<feature type="region of interest" description="Disordered" evidence="1">
    <location>
        <begin position="37"/>
        <end position="88"/>
    </location>
</feature>
<protein>
    <submittedName>
        <fullName evidence="2">Uncharacterized protein</fullName>
    </submittedName>
</protein>
<comment type="caution">
    <text evidence="2">The sequence shown here is derived from an EMBL/GenBank/DDBJ whole genome shotgun (WGS) entry which is preliminary data.</text>
</comment>
<feature type="compositionally biased region" description="Low complexity" evidence="1">
    <location>
        <begin position="50"/>
        <end position="62"/>
    </location>
</feature>
<name>A0A8H5I2F8_9AGAR</name>
<sequence>MNAPKPCPNVPLPSPPLIVRRRSSTLNAISTWALAVQPGSPAPISPPLYSPTGSPGSVSRRPSLSRRSSRRRPSISHTRARSGSTSFIHLVETPTSANRPLFTPGPLSPSGGFDFDLSNLGYTSVFVHLPHTPAAPSPFIIPVDTTKIPVPQTPPAPPARGLRKFRSLGMLKGNRNRSKSAAPAPRSPASPNHRIAMAAKAQSKINLTPPPSATTFRKAKKASTAAAPPLPPTLSNELLLMQFMGGGSLETHAKRVMEKQAKEVAPAGRPKGAAPVGTVYRDGSGRMWWDVDEAIEYQALLPPASPESPGRTWVIFNSPSPKGYRALPHNIAIGIGEDEERRGSITSSLSSSPSLSVSLSRLITHAPMDNSARAMHLLRLPATELNSSLAAASGLAARNKRNRRRPAPLKLHSSPAVPNANTFDDSFAPSAEVPRSHAGDVSAPATHIEFIASPVKENLAIRPAKLGFKGKAKALFGGLA</sequence>
<reference evidence="2 3" key="1">
    <citation type="journal article" date="2020" name="ISME J.">
        <title>Uncovering the hidden diversity of litter-decomposition mechanisms in mushroom-forming fungi.</title>
        <authorList>
            <person name="Floudas D."/>
            <person name="Bentzer J."/>
            <person name="Ahren D."/>
            <person name="Johansson T."/>
            <person name="Persson P."/>
            <person name="Tunlid A."/>
        </authorList>
    </citation>
    <scope>NUCLEOTIDE SEQUENCE [LARGE SCALE GENOMIC DNA]</scope>
    <source>
        <strain evidence="2 3">CBS 406.79</strain>
    </source>
</reference>
<keyword evidence="3" id="KW-1185">Reference proteome</keyword>
<dbReference type="OrthoDB" id="3233731at2759"/>
<feature type="region of interest" description="Disordered" evidence="1">
    <location>
        <begin position="171"/>
        <end position="191"/>
    </location>
</feature>
<dbReference type="Proteomes" id="UP000518752">
    <property type="component" value="Unassembled WGS sequence"/>
</dbReference>